<comment type="caution">
    <text evidence="2">The sequence shown here is derived from an EMBL/GenBank/DDBJ whole genome shotgun (WGS) entry which is preliminary data.</text>
</comment>
<feature type="coiled-coil region" evidence="1">
    <location>
        <begin position="405"/>
        <end position="432"/>
    </location>
</feature>
<name>A0ABP0F6B7_CLALP</name>
<gene>
    <name evidence="2" type="ORF">CVLEPA_LOCUS3711</name>
</gene>
<keyword evidence="3" id="KW-1185">Reference proteome</keyword>
<reference evidence="2 3" key="1">
    <citation type="submission" date="2024-02" db="EMBL/GenBank/DDBJ databases">
        <authorList>
            <person name="Daric V."/>
            <person name="Darras S."/>
        </authorList>
    </citation>
    <scope>NUCLEOTIDE SEQUENCE [LARGE SCALE GENOMIC DNA]</scope>
</reference>
<sequence>MSALYMMLPSADGDSLSWRGKGSSKNPNLQLTIAQTPLEHNISSEEYNKLWQELRHTGQDLDYLYEDCRAGTYQFKEKYDEIKKKETLNNALRQLYYSALTDKKKHEQDRDTYFKNDKDLIEMKEIFIDETQKLALSNSKYIEYNQRFALRREEFICQLLGDVSKLKEKSNTLQSDKQRLSKELNETRTSNFNLREELNDLNAKNTTLERNCHLLEQKRDQMKKEAEWMLRQNNKLKESNGRLEKELENMAEMLQKLKANYNEQDGYCKELQRTNSTLDSKCMQLNQIVDALREDLTAFQKEMDQERSQWTKEKQDILQEMDSTKKKMEKARENNRNTLMKNQQLRKSLSTANHFTDLVTKDKVRAITKEQKTKRVNIELASHQLELINEVLELKNDFFCNQTRIRKGEKLNRRLEKNIEILRQRMQMLKEAPTAIDPLDGAHEYRELTRQKFFSQKKFVRSSAVGRPTSGRPTVTKFT</sequence>
<accession>A0ABP0F6B7</accession>
<organism evidence="2 3">
    <name type="scientific">Clavelina lepadiformis</name>
    <name type="common">Light-bulb sea squirt</name>
    <name type="synonym">Ascidia lepadiformis</name>
    <dbReference type="NCBI Taxonomy" id="159417"/>
    <lineage>
        <taxon>Eukaryota</taxon>
        <taxon>Metazoa</taxon>
        <taxon>Chordata</taxon>
        <taxon>Tunicata</taxon>
        <taxon>Ascidiacea</taxon>
        <taxon>Aplousobranchia</taxon>
        <taxon>Clavelinidae</taxon>
        <taxon>Clavelina</taxon>
    </lineage>
</organism>
<dbReference type="Gene3D" id="1.10.287.1490">
    <property type="match status" value="1"/>
</dbReference>
<keyword evidence="1" id="KW-0175">Coiled coil</keyword>
<dbReference type="EMBL" id="CAWYQH010000002">
    <property type="protein sequence ID" value="CAK8673984.1"/>
    <property type="molecule type" value="Genomic_DNA"/>
</dbReference>
<protein>
    <submittedName>
        <fullName evidence="2">Uncharacterized protein</fullName>
    </submittedName>
</protein>
<proteinExistence type="predicted"/>
<feature type="coiled-coil region" evidence="1">
    <location>
        <begin position="163"/>
        <end position="348"/>
    </location>
</feature>
<dbReference type="Proteomes" id="UP001642483">
    <property type="component" value="Unassembled WGS sequence"/>
</dbReference>
<evidence type="ECO:0000256" key="1">
    <source>
        <dbReference type="SAM" id="Coils"/>
    </source>
</evidence>
<evidence type="ECO:0000313" key="3">
    <source>
        <dbReference type="Proteomes" id="UP001642483"/>
    </source>
</evidence>
<evidence type="ECO:0000313" key="2">
    <source>
        <dbReference type="EMBL" id="CAK8673984.1"/>
    </source>
</evidence>